<reference evidence="1 2" key="1">
    <citation type="journal article" date="2011" name="Stand. Genomic Sci.">
        <title>Complete genome sequence of the acetate-degrading sulfate reducer Desulfobacca acetoxidans type strain (ASRB2).</title>
        <authorList>
            <person name="Goker M."/>
            <person name="Teshima H."/>
            <person name="Lapidus A."/>
            <person name="Nolan M."/>
            <person name="Lucas S."/>
            <person name="Hammon N."/>
            <person name="Deshpande S."/>
            <person name="Cheng J.F."/>
            <person name="Tapia R."/>
            <person name="Han C."/>
            <person name="Goodwin L."/>
            <person name="Pitluck S."/>
            <person name="Huntemann M."/>
            <person name="Liolios K."/>
            <person name="Ivanova N."/>
            <person name="Pagani I."/>
            <person name="Mavromatis K."/>
            <person name="Ovchinikova G."/>
            <person name="Pati A."/>
            <person name="Chen A."/>
            <person name="Palaniappan K."/>
            <person name="Land M."/>
            <person name="Hauser L."/>
            <person name="Brambilla E.M."/>
            <person name="Rohde M."/>
            <person name="Spring S."/>
            <person name="Detter J.C."/>
            <person name="Woyke T."/>
            <person name="Bristow J."/>
            <person name="Eisen J.A."/>
            <person name="Markowitz V."/>
            <person name="Hugenholtz P."/>
            <person name="Kyrpides N.C."/>
            <person name="Klenk H.P."/>
        </authorList>
    </citation>
    <scope>NUCLEOTIDE SEQUENCE [LARGE SCALE GENOMIC DNA]</scope>
    <source>
        <strain evidence="2">ATCC 700848 / DSM 11109 / ASRB2</strain>
    </source>
</reference>
<dbReference type="OrthoDB" id="9809023at2"/>
<name>F2NFJ4_DESAR</name>
<organism evidence="1 2">
    <name type="scientific">Desulfobacca acetoxidans (strain ATCC 700848 / DSM 11109 / ASRB2)</name>
    <dbReference type="NCBI Taxonomy" id="880072"/>
    <lineage>
        <taxon>Bacteria</taxon>
        <taxon>Pseudomonadati</taxon>
        <taxon>Thermodesulfobacteriota</taxon>
        <taxon>Desulfobaccia</taxon>
        <taxon>Desulfobaccales</taxon>
        <taxon>Desulfobaccaceae</taxon>
        <taxon>Desulfobacca</taxon>
    </lineage>
</organism>
<dbReference type="AlphaFoldDB" id="F2NFJ4"/>
<dbReference type="STRING" id="880072.Desac_2289"/>
<keyword evidence="2" id="KW-1185">Reference proteome</keyword>
<evidence type="ECO:0008006" key="3">
    <source>
        <dbReference type="Google" id="ProtNLM"/>
    </source>
</evidence>
<dbReference type="EMBL" id="CP002629">
    <property type="protein sequence ID" value="AEB10113.1"/>
    <property type="molecule type" value="Genomic_DNA"/>
</dbReference>
<dbReference type="SUPFAM" id="SSF103007">
    <property type="entry name" value="Hypothetical protein TT1725"/>
    <property type="match status" value="1"/>
</dbReference>
<dbReference type="eggNOG" id="COG1550">
    <property type="taxonomic scope" value="Bacteria"/>
</dbReference>
<dbReference type="Pfam" id="PF04456">
    <property type="entry name" value="DUF503"/>
    <property type="match status" value="1"/>
</dbReference>
<dbReference type="InterPro" id="IPR007546">
    <property type="entry name" value="DUF503"/>
</dbReference>
<dbReference type="Proteomes" id="UP000000483">
    <property type="component" value="Chromosome"/>
</dbReference>
<dbReference type="PANTHER" id="PTHR36441">
    <property type="entry name" value="HYPOTHETICAL CYTOSOLIC PROTEIN"/>
    <property type="match status" value="1"/>
</dbReference>
<proteinExistence type="predicted"/>
<accession>F2NFJ4</accession>
<dbReference type="PANTHER" id="PTHR36441:SF1">
    <property type="entry name" value="DUF503 DOMAIN-CONTAINING PROTEIN"/>
    <property type="match status" value="1"/>
</dbReference>
<dbReference type="InterPro" id="IPR036746">
    <property type="entry name" value="TT1725-like_sf"/>
</dbReference>
<evidence type="ECO:0000313" key="2">
    <source>
        <dbReference type="Proteomes" id="UP000000483"/>
    </source>
</evidence>
<dbReference type="KEGG" id="dao:Desac_2289"/>
<dbReference type="Gene3D" id="3.30.70.1120">
    <property type="entry name" value="TT1725-like"/>
    <property type="match status" value="1"/>
</dbReference>
<reference evidence="2" key="2">
    <citation type="submission" date="2011-03" db="EMBL/GenBank/DDBJ databases">
        <title>The complete genome of Desulfobacca acetoxidans DSM 11109.</title>
        <authorList>
            <consortium name="US DOE Joint Genome Institute (JGI-PGF)"/>
            <person name="Lucas S."/>
            <person name="Copeland A."/>
            <person name="Lapidus A."/>
            <person name="Bruce D."/>
            <person name="Goodwin L."/>
            <person name="Pitluck S."/>
            <person name="Peters L."/>
            <person name="Kyrpides N."/>
            <person name="Mavromatis K."/>
            <person name="Ivanova N."/>
            <person name="Ovchinnikova G."/>
            <person name="Teshima H."/>
            <person name="Detter J.C."/>
            <person name="Han C."/>
            <person name="Land M."/>
            <person name="Hauser L."/>
            <person name="Markowitz V."/>
            <person name="Cheng J.-F."/>
            <person name="Hugenholtz P."/>
            <person name="Woyke T."/>
            <person name="Wu D."/>
            <person name="Spring S."/>
            <person name="Schueler E."/>
            <person name="Brambilla E."/>
            <person name="Klenk H.-P."/>
            <person name="Eisen J.A."/>
        </authorList>
    </citation>
    <scope>NUCLEOTIDE SEQUENCE [LARGE SCALE GENOMIC DNA]</scope>
    <source>
        <strain evidence="2">ATCC 700848 / DSM 11109 / ASRB2</strain>
    </source>
</reference>
<dbReference type="HOGENOM" id="CLU_149981_4_0_7"/>
<gene>
    <name evidence="1" type="ordered locus">Desac_2289</name>
</gene>
<evidence type="ECO:0000313" key="1">
    <source>
        <dbReference type="EMBL" id="AEB10113.1"/>
    </source>
</evidence>
<sequence>MIVAMACITLHLPENRSLKGKRSVLKSLIEKIRHRYNAAIAEVDDHDLWQQAKLGLALVSNDSQLLDAMITKIIRYIEDQHVAQVVDSQVELWHW</sequence>
<protein>
    <recommendedName>
        <fullName evidence="3">DUF503 domain-containing protein</fullName>
    </recommendedName>
</protein>